<keyword evidence="2" id="KW-1185">Reference proteome</keyword>
<protein>
    <submittedName>
        <fullName evidence="1">Uncharacterized protein</fullName>
    </submittedName>
</protein>
<organism evidence="1 2">
    <name type="scientific">Paludibaculum fermentans</name>
    <dbReference type="NCBI Taxonomy" id="1473598"/>
    <lineage>
        <taxon>Bacteria</taxon>
        <taxon>Pseudomonadati</taxon>
        <taxon>Acidobacteriota</taxon>
        <taxon>Terriglobia</taxon>
        <taxon>Bryobacterales</taxon>
        <taxon>Bryobacteraceae</taxon>
        <taxon>Paludibaculum</taxon>
    </lineage>
</organism>
<evidence type="ECO:0000313" key="1">
    <source>
        <dbReference type="EMBL" id="QOY89174.1"/>
    </source>
</evidence>
<dbReference type="EMBL" id="CP063849">
    <property type="protein sequence ID" value="QOY89174.1"/>
    <property type="molecule type" value="Genomic_DNA"/>
</dbReference>
<dbReference type="Proteomes" id="UP000593892">
    <property type="component" value="Chromosome"/>
</dbReference>
<evidence type="ECO:0000313" key="2">
    <source>
        <dbReference type="Proteomes" id="UP000593892"/>
    </source>
</evidence>
<gene>
    <name evidence="1" type="ORF">IRI77_04225</name>
</gene>
<name>A0A7S7NTW0_PALFE</name>
<dbReference type="KEGG" id="pfer:IRI77_04225"/>
<reference evidence="1 2" key="1">
    <citation type="submission" date="2020-10" db="EMBL/GenBank/DDBJ databases">
        <title>Complete genome sequence of Paludibaculum fermentans P105T, a facultatively anaerobic acidobacterium capable of dissimilatory Fe(III) reduction.</title>
        <authorList>
            <person name="Dedysh S.N."/>
            <person name="Beletsky A.V."/>
            <person name="Kulichevskaya I.S."/>
            <person name="Mardanov A.V."/>
            <person name="Ravin N.V."/>
        </authorList>
    </citation>
    <scope>NUCLEOTIDE SEQUENCE [LARGE SCALE GENOMIC DNA]</scope>
    <source>
        <strain evidence="1 2">P105</strain>
    </source>
</reference>
<accession>A0A7S7NTW0</accession>
<dbReference type="RefSeq" id="WP_194450836.1">
    <property type="nucleotide sequence ID" value="NZ_CP063849.1"/>
</dbReference>
<dbReference type="SUPFAM" id="SSF63829">
    <property type="entry name" value="Calcium-dependent phosphotriesterase"/>
    <property type="match status" value="1"/>
</dbReference>
<sequence>MAGGTFIPFVSAGAVLIVQHNQSDAPVLVRFGLKGELERIPLAISGAQRLTIYAVSSNADGVVAASGSAFSDEGGRRCFLLRIQPDRKQQLVKWVTDGAPQVVALPPDGTLWSIGPAREGAGGWRQNVLKRFDRDGREIDSRVVKARGQVIHGDDPGVDKPRDATVLSSLRASADRVGWMTNGNEYIEFDLEGREVLRLDGPANESRSGVMAFGSSGEVVMTAIQNKRPTYWTLDRQDHSWVRTLLVGQDLRDPVLLLLGFEGRTLAATPGDGLVYRFKLLEDVK</sequence>
<dbReference type="AlphaFoldDB" id="A0A7S7NTW0"/>
<proteinExistence type="predicted"/>